<dbReference type="AlphaFoldDB" id="A0A3S5C8Q5"/>
<keyword evidence="3" id="KW-0694">RNA-binding</keyword>
<dbReference type="PANTHER" id="PTHR12399">
    <property type="entry name" value="EUKARYOTIC TRANSLATION INITIATION FACTOR 3 SUBUNIT 7"/>
    <property type="match status" value="1"/>
</dbReference>
<evidence type="ECO:0000256" key="4">
    <source>
        <dbReference type="ARBA" id="ARBA00022917"/>
    </source>
</evidence>
<sequence length="75" mass="8711">MEDSTAELASVGYRYRLFDLGNDIRVVMRCEVDAVLPDTGTKKIPPQFVYIRALNEFDSKCFFSELECHQIYLNQ</sequence>
<dbReference type="Pfam" id="PF05091">
    <property type="entry name" value="eIF-3_zeta"/>
    <property type="match status" value="1"/>
</dbReference>
<accession>A0A3S5C8Q5</accession>
<keyword evidence="4" id="KW-0648">Protein biosynthesis</keyword>
<gene>
    <name evidence="5" type="ORF">PXEA_LOCUS36115</name>
</gene>
<evidence type="ECO:0000313" key="5">
    <source>
        <dbReference type="EMBL" id="VEL42675.1"/>
    </source>
</evidence>
<reference evidence="5" key="1">
    <citation type="submission" date="2018-11" db="EMBL/GenBank/DDBJ databases">
        <authorList>
            <consortium name="Pathogen Informatics"/>
        </authorList>
    </citation>
    <scope>NUCLEOTIDE SEQUENCE</scope>
</reference>
<dbReference type="GO" id="GO:0005852">
    <property type="term" value="C:eukaryotic translation initiation factor 3 complex"/>
    <property type="evidence" value="ECO:0007669"/>
    <property type="project" value="InterPro"/>
</dbReference>
<comment type="caution">
    <text evidence="5">The sequence shown here is derived from an EMBL/GenBank/DDBJ whole genome shotgun (WGS) entry which is preliminary data.</text>
</comment>
<dbReference type="InterPro" id="IPR007783">
    <property type="entry name" value="eIF3d"/>
</dbReference>
<organism evidence="5 6">
    <name type="scientific">Protopolystoma xenopodis</name>
    <dbReference type="NCBI Taxonomy" id="117903"/>
    <lineage>
        <taxon>Eukaryota</taxon>
        <taxon>Metazoa</taxon>
        <taxon>Spiralia</taxon>
        <taxon>Lophotrochozoa</taxon>
        <taxon>Platyhelminthes</taxon>
        <taxon>Monogenea</taxon>
        <taxon>Polyopisthocotylea</taxon>
        <taxon>Polystomatidea</taxon>
        <taxon>Polystomatidae</taxon>
        <taxon>Protopolystoma</taxon>
    </lineage>
</organism>
<protein>
    <submittedName>
        <fullName evidence="5">Uncharacterized protein</fullName>
    </submittedName>
</protein>
<proteinExistence type="predicted"/>
<dbReference type="PANTHER" id="PTHR12399:SF0">
    <property type="entry name" value="EUKARYOTIC TRANSLATION INITIATION FACTOR 3 SUBUNIT D"/>
    <property type="match status" value="1"/>
</dbReference>
<evidence type="ECO:0000313" key="6">
    <source>
        <dbReference type="Proteomes" id="UP000784294"/>
    </source>
</evidence>
<dbReference type="GO" id="GO:0003723">
    <property type="term" value="F:RNA binding"/>
    <property type="evidence" value="ECO:0007669"/>
    <property type="project" value="UniProtKB-KW"/>
</dbReference>
<keyword evidence="2" id="KW-0396">Initiation factor</keyword>
<dbReference type="OrthoDB" id="16538at2759"/>
<keyword evidence="1" id="KW-0963">Cytoplasm</keyword>
<dbReference type="Proteomes" id="UP000784294">
    <property type="component" value="Unassembled WGS sequence"/>
</dbReference>
<keyword evidence="6" id="KW-1185">Reference proteome</keyword>
<dbReference type="EMBL" id="CAAALY010275773">
    <property type="protein sequence ID" value="VEL42675.1"/>
    <property type="molecule type" value="Genomic_DNA"/>
</dbReference>
<evidence type="ECO:0000256" key="3">
    <source>
        <dbReference type="ARBA" id="ARBA00022884"/>
    </source>
</evidence>
<evidence type="ECO:0000256" key="1">
    <source>
        <dbReference type="ARBA" id="ARBA00022490"/>
    </source>
</evidence>
<evidence type="ECO:0000256" key="2">
    <source>
        <dbReference type="ARBA" id="ARBA00022540"/>
    </source>
</evidence>
<dbReference type="GO" id="GO:0003743">
    <property type="term" value="F:translation initiation factor activity"/>
    <property type="evidence" value="ECO:0007669"/>
    <property type="project" value="UniProtKB-KW"/>
</dbReference>
<name>A0A3S5C8Q5_9PLAT</name>